<dbReference type="RefSeq" id="WP_206573099.1">
    <property type="nucleotide sequence ID" value="NZ_JAFKCV010000003.1"/>
</dbReference>
<dbReference type="InterPro" id="IPR040758">
    <property type="entry name" value="PrmC_N"/>
</dbReference>
<proteinExistence type="inferred from homology"/>
<evidence type="ECO:0000256" key="4">
    <source>
        <dbReference type="ARBA" id="ARBA00048391"/>
    </source>
</evidence>
<feature type="binding site" evidence="5">
    <location>
        <begin position="187"/>
        <end position="190"/>
    </location>
    <ligand>
        <name>substrate</name>
    </ligand>
</feature>
<dbReference type="FunFam" id="3.40.50.150:FF:000053">
    <property type="entry name" value="Release factor glutamine methyltransferase"/>
    <property type="match status" value="1"/>
</dbReference>
<dbReference type="AlphaFoldDB" id="A0A939DNE8"/>
<evidence type="ECO:0000313" key="9">
    <source>
        <dbReference type="Proteomes" id="UP000664654"/>
    </source>
</evidence>
<feature type="binding site" evidence="5">
    <location>
        <position position="144"/>
    </location>
    <ligand>
        <name>S-adenosyl-L-methionine</name>
        <dbReference type="ChEBI" id="CHEBI:59789"/>
    </ligand>
</feature>
<dbReference type="Proteomes" id="UP000664654">
    <property type="component" value="Unassembled WGS sequence"/>
</dbReference>
<accession>A0A939DNE8</accession>
<dbReference type="PANTHER" id="PTHR18895">
    <property type="entry name" value="HEMK METHYLTRANSFERASE"/>
    <property type="match status" value="1"/>
</dbReference>
<dbReference type="InterPro" id="IPR029063">
    <property type="entry name" value="SAM-dependent_MTases_sf"/>
</dbReference>
<reference evidence="8" key="1">
    <citation type="submission" date="2021-03" db="EMBL/GenBank/DDBJ databases">
        <title>novel species isolated from a fishpond in China.</title>
        <authorList>
            <person name="Lu H."/>
            <person name="Cai Z."/>
        </authorList>
    </citation>
    <scope>NUCLEOTIDE SEQUENCE</scope>
    <source>
        <strain evidence="8">JCM 30855</strain>
    </source>
</reference>
<comment type="caution">
    <text evidence="8">The sequence shown here is derived from an EMBL/GenBank/DDBJ whole genome shotgun (WGS) entry which is preliminary data.</text>
</comment>
<comment type="similarity">
    <text evidence="5">Belongs to the protein N5-glutamine methyltransferase family. PrmC subfamily.</text>
</comment>
<dbReference type="Pfam" id="PF17827">
    <property type="entry name" value="PrmC_N"/>
    <property type="match status" value="1"/>
</dbReference>
<dbReference type="HAMAP" id="MF_02126">
    <property type="entry name" value="RF_methyltr_PrmC"/>
    <property type="match status" value="1"/>
</dbReference>
<dbReference type="InterPro" id="IPR002052">
    <property type="entry name" value="DNA_methylase_N6_adenine_CS"/>
</dbReference>
<feature type="binding site" evidence="5">
    <location>
        <begin position="121"/>
        <end position="125"/>
    </location>
    <ligand>
        <name>S-adenosyl-L-methionine</name>
        <dbReference type="ChEBI" id="CHEBI:59789"/>
    </ligand>
</feature>
<feature type="binding site" evidence="5">
    <location>
        <position position="172"/>
    </location>
    <ligand>
        <name>S-adenosyl-L-methionine</name>
        <dbReference type="ChEBI" id="CHEBI:59789"/>
    </ligand>
</feature>
<dbReference type="EMBL" id="JAFKCV010000003">
    <property type="protein sequence ID" value="MBN7824991.1"/>
    <property type="molecule type" value="Genomic_DNA"/>
</dbReference>
<dbReference type="Gene3D" id="1.10.8.10">
    <property type="entry name" value="DNA helicase RuvA subunit, C-terminal domain"/>
    <property type="match status" value="1"/>
</dbReference>
<dbReference type="InterPro" id="IPR004556">
    <property type="entry name" value="HemK-like"/>
</dbReference>
<dbReference type="InterPro" id="IPR025714">
    <property type="entry name" value="Methyltranfer_dom"/>
</dbReference>
<dbReference type="Gene3D" id="3.40.50.150">
    <property type="entry name" value="Vaccinia Virus protein VP39"/>
    <property type="match status" value="1"/>
</dbReference>
<evidence type="ECO:0000256" key="2">
    <source>
        <dbReference type="ARBA" id="ARBA00022679"/>
    </source>
</evidence>
<dbReference type="PANTHER" id="PTHR18895:SF74">
    <property type="entry name" value="MTRF1L RELEASE FACTOR GLUTAMINE METHYLTRANSFERASE"/>
    <property type="match status" value="1"/>
</dbReference>
<keyword evidence="2 5" id="KW-0808">Transferase</keyword>
<dbReference type="GO" id="GO:0003676">
    <property type="term" value="F:nucleic acid binding"/>
    <property type="evidence" value="ECO:0007669"/>
    <property type="project" value="InterPro"/>
</dbReference>
<feature type="binding site" evidence="5">
    <location>
        <position position="187"/>
    </location>
    <ligand>
        <name>S-adenosyl-L-methionine</name>
        <dbReference type="ChEBI" id="CHEBI:59789"/>
    </ligand>
</feature>
<dbReference type="EC" id="2.1.1.297" evidence="5"/>
<evidence type="ECO:0000313" key="8">
    <source>
        <dbReference type="EMBL" id="MBN7824991.1"/>
    </source>
</evidence>
<dbReference type="SUPFAM" id="SSF53335">
    <property type="entry name" value="S-adenosyl-L-methionine-dependent methyltransferases"/>
    <property type="match status" value="1"/>
</dbReference>
<dbReference type="NCBIfam" id="TIGR03534">
    <property type="entry name" value="RF_mod_PrmC"/>
    <property type="match status" value="1"/>
</dbReference>
<evidence type="ECO:0000259" key="6">
    <source>
        <dbReference type="Pfam" id="PF13847"/>
    </source>
</evidence>
<feature type="domain" description="Release factor glutamine methyltransferase N-terminal" evidence="7">
    <location>
        <begin position="9"/>
        <end position="77"/>
    </location>
</feature>
<dbReference type="NCBIfam" id="TIGR00536">
    <property type="entry name" value="hemK_fam"/>
    <property type="match status" value="1"/>
</dbReference>
<dbReference type="InterPro" id="IPR019874">
    <property type="entry name" value="RF_methyltr_PrmC"/>
</dbReference>
<sequence>MPEVPCIEQALRWARQQLQELDDAAIDARLLLGHCVEKPVVYLHTWPDRPLDEQQWQQFKELISKRKKGVPVAHLVGYRDFWTLRLQVSDKTLIPRPETELLVETALEKLPETKARILDLGTGTGAIALSLASERQDCHVTGLDFDPDIVALAAQNARLNGLNNLTFLVSDWFSALQARSFDLIVSNPPYVEPDSPWLDQGDVRYEPQSALVAEHNGLADLEKIICLAPQYLVDKGWLLLEHGYQQSRAVQDKLIQRGFCHVTTLRDLAGLDRVSLGQYVVG</sequence>
<organism evidence="8 9">
    <name type="scientific">Bowmanella dokdonensis</name>
    <dbReference type="NCBI Taxonomy" id="751969"/>
    <lineage>
        <taxon>Bacteria</taxon>
        <taxon>Pseudomonadati</taxon>
        <taxon>Pseudomonadota</taxon>
        <taxon>Gammaproteobacteria</taxon>
        <taxon>Alteromonadales</taxon>
        <taxon>Alteromonadaceae</taxon>
        <taxon>Bowmanella</taxon>
    </lineage>
</organism>
<dbReference type="InterPro" id="IPR050320">
    <property type="entry name" value="N5-glutamine_MTase"/>
</dbReference>
<comment type="catalytic activity">
    <reaction evidence="4 5">
        <text>L-glutaminyl-[peptide chain release factor] + S-adenosyl-L-methionine = N(5)-methyl-L-glutaminyl-[peptide chain release factor] + S-adenosyl-L-homocysteine + H(+)</text>
        <dbReference type="Rhea" id="RHEA:42896"/>
        <dbReference type="Rhea" id="RHEA-COMP:10271"/>
        <dbReference type="Rhea" id="RHEA-COMP:10272"/>
        <dbReference type="ChEBI" id="CHEBI:15378"/>
        <dbReference type="ChEBI" id="CHEBI:30011"/>
        <dbReference type="ChEBI" id="CHEBI:57856"/>
        <dbReference type="ChEBI" id="CHEBI:59789"/>
        <dbReference type="ChEBI" id="CHEBI:61891"/>
        <dbReference type="EC" id="2.1.1.297"/>
    </reaction>
</comment>
<name>A0A939DNE8_9ALTE</name>
<dbReference type="PROSITE" id="PS00092">
    <property type="entry name" value="N6_MTASE"/>
    <property type="match status" value="1"/>
</dbReference>
<dbReference type="GO" id="GO:0032259">
    <property type="term" value="P:methylation"/>
    <property type="evidence" value="ECO:0007669"/>
    <property type="project" value="UniProtKB-KW"/>
</dbReference>
<feature type="domain" description="Methyltransferase" evidence="6">
    <location>
        <begin position="114"/>
        <end position="244"/>
    </location>
</feature>
<evidence type="ECO:0000256" key="5">
    <source>
        <dbReference type="HAMAP-Rule" id="MF_02126"/>
    </source>
</evidence>
<evidence type="ECO:0000256" key="3">
    <source>
        <dbReference type="ARBA" id="ARBA00022691"/>
    </source>
</evidence>
<gene>
    <name evidence="5 8" type="primary">prmC</name>
    <name evidence="8" type="ORF">J0A66_07130</name>
</gene>
<dbReference type="GO" id="GO:0102559">
    <property type="term" value="F:peptide chain release factor N(5)-glutamine methyltransferase activity"/>
    <property type="evidence" value="ECO:0007669"/>
    <property type="project" value="UniProtKB-EC"/>
</dbReference>
<keyword evidence="3 5" id="KW-0949">S-adenosyl-L-methionine</keyword>
<dbReference type="Pfam" id="PF13847">
    <property type="entry name" value="Methyltransf_31"/>
    <property type="match status" value="1"/>
</dbReference>
<evidence type="ECO:0000259" key="7">
    <source>
        <dbReference type="Pfam" id="PF17827"/>
    </source>
</evidence>
<protein>
    <recommendedName>
        <fullName evidence="5">Release factor glutamine methyltransferase</fullName>
        <shortName evidence="5">RF MTase</shortName>
        <ecNumber evidence="5">2.1.1.297</ecNumber>
    </recommendedName>
    <alternativeName>
        <fullName evidence="5">N5-glutamine methyltransferase PrmC</fullName>
    </alternativeName>
    <alternativeName>
        <fullName evidence="5">Protein-(glutamine-N5) MTase PrmC</fullName>
    </alternativeName>
    <alternativeName>
        <fullName evidence="5">Protein-glutamine N-methyltransferase PrmC</fullName>
    </alternativeName>
</protein>
<dbReference type="CDD" id="cd02440">
    <property type="entry name" value="AdoMet_MTases"/>
    <property type="match status" value="1"/>
</dbReference>
<keyword evidence="1 5" id="KW-0489">Methyltransferase</keyword>
<comment type="function">
    <text evidence="5">Methylates the class 1 translation termination release factors RF1/PrfA and RF2/PrfB on the glutamine residue of the universally conserved GGQ motif.</text>
</comment>
<keyword evidence="9" id="KW-1185">Reference proteome</keyword>
<evidence type="ECO:0000256" key="1">
    <source>
        <dbReference type="ARBA" id="ARBA00022603"/>
    </source>
</evidence>